<evidence type="ECO:0000313" key="1">
    <source>
        <dbReference type="EMBL" id="MCD7462049.1"/>
    </source>
</evidence>
<reference evidence="1 2" key="1">
    <citation type="journal article" date="2021" name="BMC Genomics">
        <title>Datura genome reveals duplications of psychoactive alkaloid biosynthetic genes and high mutation rate following tissue culture.</title>
        <authorList>
            <person name="Rajewski A."/>
            <person name="Carter-House D."/>
            <person name="Stajich J."/>
            <person name="Litt A."/>
        </authorList>
    </citation>
    <scope>NUCLEOTIDE SEQUENCE [LARGE SCALE GENOMIC DNA]</scope>
    <source>
        <strain evidence="1">AR-01</strain>
    </source>
</reference>
<evidence type="ECO:0000313" key="2">
    <source>
        <dbReference type="Proteomes" id="UP000823775"/>
    </source>
</evidence>
<dbReference type="EMBL" id="JACEIK010000774">
    <property type="protein sequence ID" value="MCD7462049.1"/>
    <property type="molecule type" value="Genomic_DNA"/>
</dbReference>
<dbReference type="Proteomes" id="UP000823775">
    <property type="component" value="Unassembled WGS sequence"/>
</dbReference>
<protein>
    <submittedName>
        <fullName evidence="1">Uncharacterized protein</fullName>
    </submittedName>
</protein>
<feature type="non-terminal residue" evidence="1">
    <location>
        <position position="1"/>
    </location>
</feature>
<sequence length="123" mass="13331">PLDIISLVKISKLIMVDETGMTHIVRTLEEKNVAVIGEGDMLGGKLRGEPIVGPGSPIGLNIDADIVYFCKGSEIMDLGDELVVAEQSILTEIANDLVYIDEVVEDTVMLTDDEADTKRRSNS</sequence>
<name>A0ABS8STF7_DATST</name>
<gene>
    <name evidence="1" type="ORF">HAX54_047660</name>
</gene>
<proteinExistence type="predicted"/>
<keyword evidence="2" id="KW-1185">Reference proteome</keyword>
<organism evidence="1 2">
    <name type="scientific">Datura stramonium</name>
    <name type="common">Jimsonweed</name>
    <name type="synonym">Common thornapple</name>
    <dbReference type="NCBI Taxonomy" id="4076"/>
    <lineage>
        <taxon>Eukaryota</taxon>
        <taxon>Viridiplantae</taxon>
        <taxon>Streptophyta</taxon>
        <taxon>Embryophyta</taxon>
        <taxon>Tracheophyta</taxon>
        <taxon>Spermatophyta</taxon>
        <taxon>Magnoliopsida</taxon>
        <taxon>eudicotyledons</taxon>
        <taxon>Gunneridae</taxon>
        <taxon>Pentapetalae</taxon>
        <taxon>asterids</taxon>
        <taxon>lamiids</taxon>
        <taxon>Solanales</taxon>
        <taxon>Solanaceae</taxon>
        <taxon>Solanoideae</taxon>
        <taxon>Datureae</taxon>
        <taxon>Datura</taxon>
    </lineage>
</organism>
<accession>A0ABS8STF7</accession>
<comment type="caution">
    <text evidence="1">The sequence shown here is derived from an EMBL/GenBank/DDBJ whole genome shotgun (WGS) entry which is preliminary data.</text>
</comment>